<keyword evidence="15" id="KW-1185">Reference proteome</keyword>
<evidence type="ECO:0000256" key="6">
    <source>
        <dbReference type="ARBA" id="ARBA00023136"/>
    </source>
</evidence>
<dbReference type="PANTHER" id="PTHR11440">
    <property type="entry name" value="LECITHIN-CHOLESTEROL ACYLTRANSFERASE-RELATED"/>
    <property type="match status" value="1"/>
</dbReference>
<evidence type="ECO:0000256" key="7">
    <source>
        <dbReference type="ARBA" id="ARBA00023315"/>
    </source>
</evidence>
<comment type="similarity">
    <text evidence="2">Belongs to the AB hydrolase superfamily. Lipase family.</text>
</comment>
<dbReference type="GO" id="GO:0005789">
    <property type="term" value="C:endoplasmic reticulum membrane"/>
    <property type="evidence" value="ECO:0007669"/>
    <property type="project" value="UniProtKB-SubCell"/>
</dbReference>
<dbReference type="RefSeq" id="XP_037142483.1">
    <property type="nucleotide sequence ID" value="XM_037286588.1"/>
</dbReference>
<evidence type="ECO:0000256" key="10">
    <source>
        <dbReference type="ARBA" id="ARBA00071325"/>
    </source>
</evidence>
<dbReference type="InterPro" id="IPR029058">
    <property type="entry name" value="AB_hydrolase_fold"/>
</dbReference>
<accession>A0A7H9AWM5</accession>
<evidence type="ECO:0000256" key="2">
    <source>
        <dbReference type="ARBA" id="ARBA00010701"/>
    </source>
</evidence>
<gene>
    <name evidence="14" type="ORF">HG535_0A06970</name>
</gene>
<dbReference type="InterPro" id="IPR003386">
    <property type="entry name" value="LACT/PDAT_acylTrfase"/>
</dbReference>
<dbReference type="OrthoDB" id="190846at2759"/>
<dbReference type="GO" id="GO:0019432">
    <property type="term" value="P:triglyceride biosynthetic process"/>
    <property type="evidence" value="ECO:0007669"/>
    <property type="project" value="UniProtKB-ARBA"/>
</dbReference>
<dbReference type="Gene3D" id="3.40.50.1820">
    <property type="entry name" value="alpha/beta hydrolase"/>
    <property type="match status" value="1"/>
</dbReference>
<dbReference type="KEGG" id="zmk:HG535_0A06970"/>
<protein>
    <recommendedName>
        <fullName evidence="10">Phospholipid:diacylglycerol acyltransferase</fullName>
        <ecNumber evidence="9">2.3.1.158</ecNumber>
    </recommendedName>
    <alternativeName>
        <fullName evidence="11">Triacylglycerol synthase</fullName>
    </alternativeName>
</protein>
<keyword evidence="6 13" id="KW-0472">Membrane</keyword>
<feature type="compositionally biased region" description="Basic residues" evidence="12">
    <location>
        <begin position="46"/>
        <end position="60"/>
    </location>
</feature>
<sequence length="675" mass="76128">MTGNSRKGDSGANETAQPTGKHDLIEVNGSYDSNDEANSSTVSNRYQHRRQIRSRSRQHSRGSMMNGKEHSDDLKRKGSKKSREKSLKESRRFIFSLGTILGIIIACYFGASHVHKNNKELFDSMVNFESVRDYLDDWKDVLPQSVSGFITDMQLGYSSDTALKDLTESFAVGRQLREELNITAKHPVVMVPGVISTGIESWGVVGDDECDSEPHFRKRLWGSFYMLRTMVLDKVCWLKHIMLDPETGLDPLHFRLRAAQGFEAADFFMAGYWIWNKVIQNLGAIDYDPDKMSTAAYDWRLAYLDLERRDRYFSKLKQQIELIHELSGEKVVLIGHSMGSQIVFYFLKWAEAKGELYGNGGPNWVQIHIDSFVNVAGTLLGAPKAVPALISGEMKDTIQLNALAMYGLEKFFSRKERLDMIQTWGGIPSMVPKGGNLIWGDMAFSAEDALHNNTASFGNFIRLEKKANDSLLQNNLTMEGSIDVMLDLSPRWLQERISAQYSFGYAKTPKELTKNDKHHSHWSNPLEVPLPNAPDMKIYCIYGINNPTERAYVYKEQTGNSSLNMTIDYDSVQPVFFTDGDGTVPLITHSMCHKWAQGKSPYNPGGSNVTIVEIKHQPDRFDIRGGAKSAEHVDILGSAELNEYILKVASGHGDLIETRLLSNLSQWVNEMAFPM</sequence>
<evidence type="ECO:0000256" key="13">
    <source>
        <dbReference type="SAM" id="Phobius"/>
    </source>
</evidence>
<reference evidence="14 15" key="1">
    <citation type="submission" date="2020-07" db="EMBL/GenBank/DDBJ databases">
        <title>The yeast mating-type switching endonuclease HO is a domesticated member of an unorthodox homing genetic element family.</title>
        <authorList>
            <person name="Coughlan A.Y."/>
            <person name="Lombardi L."/>
            <person name="Braun-Galleani S."/>
            <person name="Martos A.R."/>
            <person name="Galeote V."/>
            <person name="Bigey F."/>
            <person name="Dequin S."/>
            <person name="Byrne K.P."/>
            <person name="Wolfe K.H."/>
        </authorList>
    </citation>
    <scope>NUCLEOTIDE SEQUENCE [LARGE SCALE GENOMIC DNA]</scope>
    <source>
        <strain evidence="14 15">NRRL Y-6702</strain>
    </source>
</reference>
<proteinExistence type="inferred from homology"/>
<dbReference type="EC" id="2.3.1.158" evidence="9"/>
<comment type="subcellular location">
    <subcellularLocation>
        <location evidence="1">Endoplasmic reticulum membrane</location>
        <topology evidence="1">Single-pass type II membrane protein</topology>
    </subcellularLocation>
</comment>
<evidence type="ECO:0000256" key="12">
    <source>
        <dbReference type="SAM" id="MobiDB-lite"/>
    </source>
</evidence>
<dbReference type="Pfam" id="PF02450">
    <property type="entry name" value="LCAT"/>
    <property type="match status" value="1"/>
</dbReference>
<keyword evidence="4 13" id="KW-0812">Transmembrane</keyword>
<keyword evidence="5 13" id="KW-1133">Transmembrane helix</keyword>
<dbReference type="GO" id="GO:0008374">
    <property type="term" value="F:O-acyltransferase activity"/>
    <property type="evidence" value="ECO:0007669"/>
    <property type="project" value="InterPro"/>
</dbReference>
<dbReference type="GeneID" id="59234391"/>
<evidence type="ECO:0000313" key="14">
    <source>
        <dbReference type="EMBL" id="QLG70755.1"/>
    </source>
</evidence>
<keyword evidence="3" id="KW-0808">Transferase</keyword>
<feature type="compositionally biased region" description="Basic and acidic residues" evidence="12">
    <location>
        <begin position="67"/>
        <end position="76"/>
    </location>
</feature>
<dbReference type="Proteomes" id="UP000509704">
    <property type="component" value="Chromosome 1"/>
</dbReference>
<dbReference type="SUPFAM" id="SSF53474">
    <property type="entry name" value="alpha/beta-Hydrolases"/>
    <property type="match status" value="1"/>
</dbReference>
<dbReference type="AlphaFoldDB" id="A0A7H9AWM5"/>
<organism evidence="14 15">
    <name type="scientific">Zygotorulaspora mrakii</name>
    <name type="common">Zygosaccharomyces mrakii</name>
    <dbReference type="NCBI Taxonomy" id="42260"/>
    <lineage>
        <taxon>Eukaryota</taxon>
        <taxon>Fungi</taxon>
        <taxon>Dikarya</taxon>
        <taxon>Ascomycota</taxon>
        <taxon>Saccharomycotina</taxon>
        <taxon>Saccharomycetes</taxon>
        <taxon>Saccharomycetales</taxon>
        <taxon>Saccharomycetaceae</taxon>
        <taxon>Zygotorulaspora</taxon>
    </lineage>
</organism>
<evidence type="ECO:0000256" key="5">
    <source>
        <dbReference type="ARBA" id="ARBA00022989"/>
    </source>
</evidence>
<comment type="catalytic activity">
    <reaction evidence="8">
        <text>a glycerophospholipid + a 1,2-diacyl-sn-glycerol = a monoacylglycerophospholipid + a triacyl-sn-glycerol</text>
        <dbReference type="Rhea" id="RHEA:14057"/>
        <dbReference type="ChEBI" id="CHEBI:17815"/>
        <dbReference type="ChEBI" id="CHEBI:64615"/>
        <dbReference type="ChEBI" id="CHEBI:136912"/>
        <dbReference type="ChEBI" id="CHEBI:136913"/>
        <dbReference type="EC" id="2.3.1.158"/>
    </reaction>
</comment>
<feature type="transmembrane region" description="Helical" evidence="13">
    <location>
        <begin position="93"/>
        <end position="111"/>
    </location>
</feature>
<evidence type="ECO:0000256" key="1">
    <source>
        <dbReference type="ARBA" id="ARBA00004648"/>
    </source>
</evidence>
<evidence type="ECO:0000256" key="9">
    <source>
        <dbReference type="ARBA" id="ARBA00066405"/>
    </source>
</evidence>
<evidence type="ECO:0000256" key="3">
    <source>
        <dbReference type="ARBA" id="ARBA00022679"/>
    </source>
</evidence>
<evidence type="ECO:0000256" key="8">
    <source>
        <dbReference type="ARBA" id="ARBA00051335"/>
    </source>
</evidence>
<evidence type="ECO:0000313" key="15">
    <source>
        <dbReference type="Proteomes" id="UP000509704"/>
    </source>
</evidence>
<evidence type="ECO:0000256" key="4">
    <source>
        <dbReference type="ARBA" id="ARBA00022692"/>
    </source>
</evidence>
<dbReference type="GO" id="GO:0097038">
    <property type="term" value="C:perinuclear endoplasmic reticulum"/>
    <property type="evidence" value="ECO:0007669"/>
    <property type="project" value="UniProtKB-ARBA"/>
</dbReference>
<dbReference type="EMBL" id="CP058604">
    <property type="protein sequence ID" value="QLG70755.1"/>
    <property type="molecule type" value="Genomic_DNA"/>
</dbReference>
<feature type="region of interest" description="Disordered" evidence="12">
    <location>
        <begin position="1"/>
        <end position="85"/>
    </location>
</feature>
<dbReference type="FunFam" id="3.40.50.1820:FF:000160">
    <property type="entry name" value="Phospholipid:diacylglycerol acyltransferase 1"/>
    <property type="match status" value="1"/>
</dbReference>
<feature type="compositionally biased region" description="Polar residues" evidence="12">
    <location>
        <begin position="30"/>
        <end position="44"/>
    </location>
</feature>
<dbReference type="GO" id="GO:0019915">
    <property type="term" value="P:lipid storage"/>
    <property type="evidence" value="ECO:0007669"/>
    <property type="project" value="UniProtKB-ARBA"/>
</dbReference>
<name>A0A7H9AWM5_ZYGMR</name>
<evidence type="ECO:0000256" key="11">
    <source>
        <dbReference type="ARBA" id="ARBA00076553"/>
    </source>
</evidence>
<keyword evidence="7" id="KW-0012">Acyltransferase</keyword>
<dbReference type="GO" id="GO:0046027">
    <property type="term" value="F:phospholipid:diacylglycerol acyltransferase activity"/>
    <property type="evidence" value="ECO:0007669"/>
    <property type="project" value="UniProtKB-EC"/>
</dbReference>